<dbReference type="AlphaFoldDB" id="A0A917Z9H8"/>
<comment type="similarity">
    <text evidence="2 4">Belongs to the thiolase-like superfamily. Beta-ketoacyl-ACP synthases family.</text>
</comment>
<sequence length="636" mass="69126">MSQLPVIVGFGGINPAGRASSHHAYRRLIIDRLDADSRRKTLLSLATLMKLASFEDGNYLTAAGERLPLEGLLEQVARQVLDNTLVRRIHPNWFDVHAVMFNRPAEVEGPDGTLRFTLRRRQMPHQIPDNWEIRELSANQLEISVAGPCDVIFPDIKDALVQSAGMLPTGFAPGELYQSRNHPRNLQMTVYAASDALYSSGIPFETVLERVRPDQVGVYASNSIGQLDDFGFGGLTKFPALGKRTTSKQMPLGYAQMPADFVNAYILGNVGVTGGSLGACATFLYNLRNAVNDIRSGLRKVVLVGGSDAPVTPEVIEGFRSMGALAEDKDLRALDGLAELGDDDYRRACRPFGENCGFTIGESSQFVMLMSDDLALELGAQIFGAVPDVFVNADGHKKSISAPGIGNYLCLGKAAGLVRSMLGDNALRHRSFVQAHGTSTPQNRVTESHVINEIARAFDIPSWPVAAIKAQLGHSQGTAAGDQLTISLGTWQYGYIPGILNTREVAGDVHQSNLRFALDHIEVGSDQIDAVLLNSKGFGGNNASAPLLSPQITEQLLTRRHGAEAMKAWRTRQAGVIERAAAYDDDNSNGLTRPIYRYDYSVLEGSDLQISADEIRLPGYPQAVKLSDDNPYKDMC</sequence>
<dbReference type="InterPro" id="IPR016039">
    <property type="entry name" value="Thiolase-like"/>
</dbReference>
<dbReference type="InterPro" id="IPR047224">
    <property type="entry name" value="FAS_alpha_su_C"/>
</dbReference>
<dbReference type="SMART" id="SM00825">
    <property type="entry name" value="PKS_KS"/>
    <property type="match status" value="1"/>
</dbReference>
<dbReference type="RefSeq" id="WP_188859335.1">
    <property type="nucleotide sequence ID" value="NZ_BMLT01000002.1"/>
</dbReference>
<evidence type="ECO:0000256" key="4">
    <source>
        <dbReference type="RuleBase" id="RU003694"/>
    </source>
</evidence>
<dbReference type="GO" id="GO:0006633">
    <property type="term" value="P:fatty acid biosynthetic process"/>
    <property type="evidence" value="ECO:0007669"/>
    <property type="project" value="TreeGrafter"/>
</dbReference>
<dbReference type="Pfam" id="PF00109">
    <property type="entry name" value="ketoacyl-synt"/>
    <property type="match status" value="1"/>
</dbReference>
<dbReference type="InterPro" id="IPR020841">
    <property type="entry name" value="PKS_Beta-ketoAc_synthase_dom"/>
</dbReference>
<accession>A0A917Z9H8</accession>
<dbReference type="GO" id="GO:0005829">
    <property type="term" value="C:cytosol"/>
    <property type="evidence" value="ECO:0007669"/>
    <property type="project" value="TreeGrafter"/>
</dbReference>
<comment type="pathway">
    <text evidence="1">Lipid metabolism; fatty acid biosynthesis.</text>
</comment>
<dbReference type="SUPFAM" id="SSF53901">
    <property type="entry name" value="Thiolase-like"/>
    <property type="match status" value="2"/>
</dbReference>
<feature type="domain" description="Ketosynthase family 3 (KS3)" evidence="5">
    <location>
        <begin position="155"/>
        <end position="549"/>
    </location>
</feature>
<dbReference type="InterPro" id="IPR000794">
    <property type="entry name" value="Beta-ketoacyl_synthase"/>
</dbReference>
<evidence type="ECO:0000256" key="3">
    <source>
        <dbReference type="ARBA" id="ARBA00022679"/>
    </source>
</evidence>
<dbReference type="PROSITE" id="PS52004">
    <property type="entry name" value="KS3_2"/>
    <property type="match status" value="1"/>
</dbReference>
<reference evidence="6 7" key="1">
    <citation type="journal article" date="2014" name="Int. J. Syst. Evol. Microbiol.">
        <title>Complete genome sequence of Corynebacterium casei LMG S-19264T (=DSM 44701T), isolated from a smear-ripened cheese.</title>
        <authorList>
            <consortium name="US DOE Joint Genome Institute (JGI-PGF)"/>
            <person name="Walter F."/>
            <person name="Albersmeier A."/>
            <person name="Kalinowski J."/>
            <person name="Ruckert C."/>
        </authorList>
    </citation>
    <scope>NUCLEOTIDE SEQUENCE [LARGE SCALE GENOMIC DNA]</scope>
    <source>
        <strain evidence="6 7">CGMCC 1.7286</strain>
    </source>
</reference>
<dbReference type="GO" id="GO:0004315">
    <property type="term" value="F:3-oxoacyl-[acyl-carrier-protein] synthase activity"/>
    <property type="evidence" value="ECO:0007669"/>
    <property type="project" value="TreeGrafter"/>
</dbReference>
<protein>
    <submittedName>
        <fullName evidence="6">Beta-ketoacyl-[acyl-carrier-protein] synthase FabY</fullName>
    </submittedName>
</protein>
<evidence type="ECO:0000313" key="7">
    <source>
        <dbReference type="Proteomes" id="UP000599578"/>
    </source>
</evidence>
<evidence type="ECO:0000259" key="5">
    <source>
        <dbReference type="PROSITE" id="PS52004"/>
    </source>
</evidence>
<dbReference type="EMBL" id="BMLT01000002">
    <property type="protein sequence ID" value="GGO78788.1"/>
    <property type="molecule type" value="Genomic_DNA"/>
</dbReference>
<evidence type="ECO:0000313" key="6">
    <source>
        <dbReference type="EMBL" id="GGO78788.1"/>
    </source>
</evidence>
<keyword evidence="7" id="KW-1185">Reference proteome</keyword>
<dbReference type="Proteomes" id="UP000599578">
    <property type="component" value="Unassembled WGS sequence"/>
</dbReference>
<dbReference type="CDD" id="cd00828">
    <property type="entry name" value="elong_cond_enzymes"/>
    <property type="match status" value="1"/>
</dbReference>
<dbReference type="Pfam" id="PF02801">
    <property type="entry name" value="Ketoacyl-synt_C"/>
    <property type="match status" value="1"/>
</dbReference>
<name>A0A917Z9H8_9GAMM</name>
<dbReference type="PANTHER" id="PTHR11712">
    <property type="entry name" value="POLYKETIDE SYNTHASE-RELATED"/>
    <property type="match status" value="1"/>
</dbReference>
<dbReference type="PANTHER" id="PTHR11712:SF336">
    <property type="entry name" value="3-OXOACYL-[ACYL-CARRIER-PROTEIN] SYNTHASE, MITOCHONDRIAL"/>
    <property type="match status" value="1"/>
</dbReference>
<comment type="caution">
    <text evidence="6">The sequence shown here is derived from an EMBL/GenBank/DDBJ whole genome shotgun (WGS) entry which is preliminary data.</text>
</comment>
<keyword evidence="3 4" id="KW-0808">Transferase</keyword>
<dbReference type="InterPro" id="IPR014030">
    <property type="entry name" value="Ketoacyl_synth_N"/>
</dbReference>
<dbReference type="Gene3D" id="3.40.47.10">
    <property type="match status" value="1"/>
</dbReference>
<organism evidence="6 7">
    <name type="scientific">Marinobacterium nitratireducens</name>
    <dbReference type="NCBI Taxonomy" id="518897"/>
    <lineage>
        <taxon>Bacteria</taxon>
        <taxon>Pseudomonadati</taxon>
        <taxon>Pseudomonadota</taxon>
        <taxon>Gammaproteobacteria</taxon>
        <taxon>Oceanospirillales</taxon>
        <taxon>Oceanospirillaceae</taxon>
        <taxon>Marinobacterium</taxon>
    </lineage>
</organism>
<evidence type="ECO:0000256" key="2">
    <source>
        <dbReference type="ARBA" id="ARBA00008467"/>
    </source>
</evidence>
<dbReference type="InterPro" id="IPR014031">
    <property type="entry name" value="Ketoacyl_synth_C"/>
</dbReference>
<evidence type="ECO:0000256" key="1">
    <source>
        <dbReference type="ARBA" id="ARBA00005194"/>
    </source>
</evidence>
<gene>
    <name evidence="6" type="primary">fabY</name>
    <name evidence="6" type="ORF">GCM10011348_11560</name>
</gene>
<proteinExistence type="inferred from homology"/>